<comment type="caution">
    <text evidence="1">The sequence shown here is derived from an EMBL/GenBank/DDBJ whole genome shotgun (WGS) entry which is preliminary data.</text>
</comment>
<organism evidence="1 2">
    <name type="scientific">Portunus trituberculatus</name>
    <name type="common">Swimming crab</name>
    <name type="synonym">Neptunus trituberculatus</name>
    <dbReference type="NCBI Taxonomy" id="210409"/>
    <lineage>
        <taxon>Eukaryota</taxon>
        <taxon>Metazoa</taxon>
        <taxon>Ecdysozoa</taxon>
        <taxon>Arthropoda</taxon>
        <taxon>Crustacea</taxon>
        <taxon>Multicrustacea</taxon>
        <taxon>Malacostraca</taxon>
        <taxon>Eumalacostraca</taxon>
        <taxon>Eucarida</taxon>
        <taxon>Decapoda</taxon>
        <taxon>Pleocyemata</taxon>
        <taxon>Brachyura</taxon>
        <taxon>Eubrachyura</taxon>
        <taxon>Portunoidea</taxon>
        <taxon>Portunidae</taxon>
        <taxon>Portuninae</taxon>
        <taxon>Portunus</taxon>
    </lineage>
</organism>
<dbReference type="Proteomes" id="UP000324222">
    <property type="component" value="Unassembled WGS sequence"/>
</dbReference>
<proteinExistence type="predicted"/>
<sequence>MPWVVSERKSRRKLTLLRPQVVPSSGDTPGVLNPRPLEHRIFWHTSYRSRNAGELGSHTRFRIFELDRIEEVYEKYRSVGWYRQRGSKQDKKFGSEDH</sequence>
<dbReference type="EMBL" id="VSRR010001595">
    <property type="protein sequence ID" value="MPC26403.1"/>
    <property type="molecule type" value="Genomic_DNA"/>
</dbReference>
<reference evidence="1 2" key="1">
    <citation type="submission" date="2019-05" db="EMBL/GenBank/DDBJ databases">
        <title>Another draft genome of Portunus trituberculatus and its Hox gene families provides insights of decapod evolution.</title>
        <authorList>
            <person name="Jeong J.-H."/>
            <person name="Song I."/>
            <person name="Kim S."/>
            <person name="Choi T."/>
            <person name="Kim D."/>
            <person name="Ryu S."/>
            <person name="Kim W."/>
        </authorList>
    </citation>
    <scope>NUCLEOTIDE SEQUENCE [LARGE SCALE GENOMIC DNA]</scope>
    <source>
        <tissue evidence="1">Muscle</tissue>
    </source>
</reference>
<protein>
    <submittedName>
        <fullName evidence="1">Uncharacterized protein</fullName>
    </submittedName>
</protein>
<gene>
    <name evidence="1" type="ORF">E2C01_019543</name>
</gene>
<name>A0A5B7DZN6_PORTR</name>
<evidence type="ECO:0000313" key="2">
    <source>
        <dbReference type="Proteomes" id="UP000324222"/>
    </source>
</evidence>
<dbReference type="AlphaFoldDB" id="A0A5B7DZN6"/>
<accession>A0A5B7DZN6</accession>
<keyword evidence="2" id="KW-1185">Reference proteome</keyword>
<evidence type="ECO:0000313" key="1">
    <source>
        <dbReference type="EMBL" id="MPC26403.1"/>
    </source>
</evidence>